<name>A0A7W7ADR7_9SPHN</name>
<dbReference type="Gene3D" id="3.90.1200.10">
    <property type="match status" value="1"/>
</dbReference>
<sequence length="343" mass="37991">MNGQAASITELSARIEQWLMGLDLGISRLCEVRRADGGKSSETWLITAEGNDGNRLDWVLRVQARVRQVYEDPSVARQFQLIRALSTCSSLPIPAAVALEEDTSILGAPFFLMERAEGKAAPDGYHSEGLFTQINPAAREAMWVEGIQMLARLNCVDPAPLAFLGWPNGPTDDGVAQELARWDSYLRWTRVPHLPIYEKALRWLDDHRPAPNGIGLAWGDARPCNILYFDGRASALLDWETASLGTAETDLGWWIFYDRMMSDAIGVPRLDGLPDAHTTIAIWEAESGRKAQAMEWHIAFAGYRFAMISEHAIRMGIRDGLMPSGMEGDGNPAVRLLAELVSK</sequence>
<keyword evidence="3" id="KW-1185">Reference proteome</keyword>
<reference evidence="2 3" key="1">
    <citation type="submission" date="2020-08" db="EMBL/GenBank/DDBJ databases">
        <title>Genomic Encyclopedia of Type Strains, Phase IV (KMG-IV): sequencing the most valuable type-strain genomes for metagenomic binning, comparative biology and taxonomic classification.</title>
        <authorList>
            <person name="Goeker M."/>
        </authorList>
    </citation>
    <scope>NUCLEOTIDE SEQUENCE [LARGE SCALE GENOMIC DNA]</scope>
    <source>
        <strain evidence="2 3">DSM 17507</strain>
    </source>
</reference>
<organism evidence="2 3">
    <name type="scientific">Novosphingobium taihuense</name>
    <dbReference type="NCBI Taxonomy" id="260085"/>
    <lineage>
        <taxon>Bacteria</taxon>
        <taxon>Pseudomonadati</taxon>
        <taxon>Pseudomonadota</taxon>
        <taxon>Alphaproteobacteria</taxon>
        <taxon>Sphingomonadales</taxon>
        <taxon>Sphingomonadaceae</taxon>
        <taxon>Novosphingobium</taxon>
    </lineage>
</organism>
<protein>
    <submittedName>
        <fullName evidence="2">Aminoglycoside phosphotransferase (APT) family kinase protein</fullName>
    </submittedName>
</protein>
<dbReference type="SUPFAM" id="SSF56112">
    <property type="entry name" value="Protein kinase-like (PK-like)"/>
    <property type="match status" value="1"/>
</dbReference>
<evidence type="ECO:0000313" key="2">
    <source>
        <dbReference type="EMBL" id="MBB4615026.1"/>
    </source>
</evidence>
<proteinExistence type="predicted"/>
<dbReference type="AlphaFoldDB" id="A0A7W7ADR7"/>
<feature type="domain" description="Aminoglycoside phosphotransferase" evidence="1">
    <location>
        <begin position="32"/>
        <end position="255"/>
    </location>
</feature>
<dbReference type="InterPro" id="IPR011009">
    <property type="entry name" value="Kinase-like_dom_sf"/>
</dbReference>
<dbReference type="EMBL" id="JACHOA010000006">
    <property type="protein sequence ID" value="MBB4615026.1"/>
    <property type="molecule type" value="Genomic_DNA"/>
</dbReference>
<dbReference type="Proteomes" id="UP000538566">
    <property type="component" value="Unassembled WGS sequence"/>
</dbReference>
<dbReference type="GO" id="GO:0016301">
    <property type="term" value="F:kinase activity"/>
    <property type="evidence" value="ECO:0007669"/>
    <property type="project" value="UniProtKB-KW"/>
</dbReference>
<dbReference type="RefSeq" id="WP_158637734.1">
    <property type="nucleotide sequence ID" value="NZ_JACHOA010000006.1"/>
</dbReference>
<evidence type="ECO:0000313" key="3">
    <source>
        <dbReference type="Proteomes" id="UP000538566"/>
    </source>
</evidence>
<dbReference type="InterPro" id="IPR051678">
    <property type="entry name" value="AGP_Transferase"/>
</dbReference>
<keyword evidence="2" id="KW-0808">Transferase</keyword>
<dbReference type="InterPro" id="IPR002575">
    <property type="entry name" value="Aminoglycoside_PTrfase"/>
</dbReference>
<keyword evidence="2" id="KW-0418">Kinase</keyword>
<dbReference type="Gene3D" id="3.30.200.20">
    <property type="entry name" value="Phosphorylase Kinase, domain 1"/>
    <property type="match status" value="1"/>
</dbReference>
<evidence type="ECO:0000259" key="1">
    <source>
        <dbReference type="Pfam" id="PF01636"/>
    </source>
</evidence>
<dbReference type="CDD" id="cd05154">
    <property type="entry name" value="ACAD10_11_N-like"/>
    <property type="match status" value="1"/>
</dbReference>
<dbReference type="OrthoDB" id="3806873at2"/>
<dbReference type="PANTHER" id="PTHR21310">
    <property type="entry name" value="AMINOGLYCOSIDE PHOSPHOTRANSFERASE-RELATED-RELATED"/>
    <property type="match status" value="1"/>
</dbReference>
<dbReference type="InterPro" id="IPR041726">
    <property type="entry name" value="ACAD10_11_N"/>
</dbReference>
<comment type="caution">
    <text evidence="2">The sequence shown here is derived from an EMBL/GenBank/DDBJ whole genome shotgun (WGS) entry which is preliminary data.</text>
</comment>
<dbReference type="Pfam" id="PF01636">
    <property type="entry name" value="APH"/>
    <property type="match status" value="1"/>
</dbReference>
<accession>A0A7W7ADR7</accession>
<gene>
    <name evidence="2" type="ORF">GGR37_003316</name>
</gene>
<dbReference type="PANTHER" id="PTHR21310:SF40">
    <property type="entry name" value="AMINOGLYCOSIDE PHOSPHOTRANSFERASE DOMAIN-CONTAINING PROTEIN-RELATED"/>
    <property type="match status" value="1"/>
</dbReference>